<name>A0ABP7Y0P0_9ACTN</name>
<feature type="region of interest" description="Disordered" evidence="1">
    <location>
        <begin position="159"/>
        <end position="185"/>
    </location>
</feature>
<accession>A0ABP7Y0P0</accession>
<reference evidence="3" key="1">
    <citation type="journal article" date="2019" name="Int. J. Syst. Evol. Microbiol.">
        <title>The Global Catalogue of Microorganisms (GCM) 10K type strain sequencing project: providing services to taxonomists for standard genome sequencing and annotation.</title>
        <authorList>
            <consortium name="The Broad Institute Genomics Platform"/>
            <consortium name="The Broad Institute Genome Sequencing Center for Infectious Disease"/>
            <person name="Wu L."/>
            <person name="Ma J."/>
        </authorList>
    </citation>
    <scope>NUCLEOTIDE SEQUENCE [LARGE SCALE GENOMIC DNA]</scope>
    <source>
        <strain evidence="3">JCM 17316</strain>
    </source>
</reference>
<evidence type="ECO:0000256" key="1">
    <source>
        <dbReference type="SAM" id="MobiDB-lite"/>
    </source>
</evidence>
<dbReference type="NCBIfam" id="TIGR04222">
    <property type="entry name" value="near_uncomplex"/>
    <property type="match status" value="1"/>
</dbReference>
<sequence length="185" mass="20215">MQEAGLDRYELAYLCGGGERVAMVALVALCRDGRVRITSDRHRVHTVRAEADDAVCGPSLTRFPMSGGCSDGTIPMVGESNAVRDVADGLRERRLLPSSRLGRLWQWRRVRARRRIKDEAARGGAADELERIAVAGASAIVDGELRKIFQTHVWEPPVNVKPLDDGTPRGGPDPAFQYDPPSTGI</sequence>
<dbReference type="InterPro" id="IPR026467">
    <property type="entry name" value="Ser/Gly_Cys_C_dom"/>
</dbReference>
<comment type="caution">
    <text evidence="2">The sequence shown here is derived from an EMBL/GenBank/DDBJ whole genome shotgun (WGS) entry which is preliminary data.</text>
</comment>
<dbReference type="Proteomes" id="UP001500266">
    <property type="component" value="Unassembled WGS sequence"/>
</dbReference>
<evidence type="ECO:0000313" key="3">
    <source>
        <dbReference type="Proteomes" id="UP001500266"/>
    </source>
</evidence>
<gene>
    <name evidence="2" type="ORF">GCM10022416_04980</name>
</gene>
<protein>
    <recommendedName>
        <fullName evidence="4">TIGR04222 domain-containing membrane protein</fullName>
    </recommendedName>
</protein>
<evidence type="ECO:0000313" key="2">
    <source>
        <dbReference type="EMBL" id="GAA4128901.1"/>
    </source>
</evidence>
<proteinExistence type="predicted"/>
<organism evidence="2 3">
    <name type="scientific">Actinomadura keratinilytica</name>
    <dbReference type="NCBI Taxonomy" id="547461"/>
    <lineage>
        <taxon>Bacteria</taxon>
        <taxon>Bacillati</taxon>
        <taxon>Actinomycetota</taxon>
        <taxon>Actinomycetes</taxon>
        <taxon>Streptosporangiales</taxon>
        <taxon>Thermomonosporaceae</taxon>
        <taxon>Actinomadura</taxon>
    </lineage>
</organism>
<evidence type="ECO:0008006" key="4">
    <source>
        <dbReference type="Google" id="ProtNLM"/>
    </source>
</evidence>
<dbReference type="RefSeq" id="WP_345016939.1">
    <property type="nucleotide sequence ID" value="NZ_BAABDO010000004.1"/>
</dbReference>
<keyword evidence="3" id="KW-1185">Reference proteome</keyword>
<dbReference type="EMBL" id="BAABDO010000004">
    <property type="protein sequence ID" value="GAA4128901.1"/>
    <property type="molecule type" value="Genomic_DNA"/>
</dbReference>